<keyword evidence="4" id="KW-0547">Nucleotide-binding</keyword>
<dbReference type="CDD" id="cd00009">
    <property type="entry name" value="AAA"/>
    <property type="match status" value="1"/>
</dbReference>
<dbReference type="SUPFAM" id="SSF52540">
    <property type="entry name" value="P-loop containing nucleoside triphosphate hydrolases"/>
    <property type="match status" value="1"/>
</dbReference>
<comment type="subunit">
    <text evidence="2">Heterotetramer of subunits RFC2, RFC3, RFC4 and RFC5 that can form a complex with RFC1.</text>
</comment>
<evidence type="ECO:0000256" key="4">
    <source>
        <dbReference type="ARBA" id="ARBA00022741"/>
    </source>
</evidence>
<dbReference type="InterPro" id="IPR053016">
    <property type="entry name" value="CTF18-RFC_complex"/>
</dbReference>
<comment type="similarity">
    <text evidence="9">Belongs to the activator 1 small subunits family. CTF18 subfamily.</text>
</comment>
<dbReference type="InterPro" id="IPR047854">
    <property type="entry name" value="RFC_lid"/>
</dbReference>
<evidence type="ECO:0000313" key="14">
    <source>
        <dbReference type="Proteomes" id="UP001177003"/>
    </source>
</evidence>
<dbReference type="SMART" id="SM00382">
    <property type="entry name" value="AAA"/>
    <property type="match status" value="1"/>
</dbReference>
<dbReference type="GO" id="GO:0005634">
    <property type="term" value="C:nucleus"/>
    <property type="evidence" value="ECO:0007669"/>
    <property type="project" value="UniProtKB-SubCell"/>
</dbReference>
<feature type="region of interest" description="Disordered" evidence="11">
    <location>
        <begin position="842"/>
        <end position="862"/>
    </location>
</feature>
<evidence type="ECO:0000256" key="10">
    <source>
        <dbReference type="ARBA" id="ARBA00069525"/>
    </source>
</evidence>
<accession>A0AA35VLX6</accession>
<evidence type="ECO:0000256" key="8">
    <source>
        <dbReference type="ARBA" id="ARBA00023306"/>
    </source>
</evidence>
<dbReference type="EMBL" id="OX465077">
    <property type="protein sequence ID" value="CAI9268765.1"/>
    <property type="molecule type" value="Genomic_DNA"/>
</dbReference>
<dbReference type="Gene3D" id="3.40.50.300">
    <property type="entry name" value="P-loop containing nucleotide triphosphate hydrolases"/>
    <property type="match status" value="1"/>
</dbReference>
<dbReference type="Pfam" id="PF00004">
    <property type="entry name" value="AAA"/>
    <property type="match status" value="1"/>
</dbReference>
<keyword evidence="7" id="KW-0539">Nucleus</keyword>
<dbReference type="GO" id="GO:0005524">
    <property type="term" value="F:ATP binding"/>
    <property type="evidence" value="ECO:0007669"/>
    <property type="project" value="UniProtKB-KW"/>
</dbReference>
<dbReference type="InterPro" id="IPR003593">
    <property type="entry name" value="AAA+_ATPase"/>
</dbReference>
<sequence>MEMDIPMPDELEWLEADLQLHEEYLDEDPEPPPLPEEEASYIEEVYEALQPEPIVKPALPIPEKVQPKKRFRPLSPNLLDPVDGSVEDKRCKVNDSSAIEADDDWLRYSPPPQEESVVIVEEQKETFISRYVTDIEGDFMPVTAPDGDRVYAKLVKEEKDDKLKKLDVKAPSKGLMLEPISVLLQRAEEDAMQKALQASVSSQVDANLVGTPVVNERLWVDKYSPNSFMELLSDEHTNREVLLWLKQWDTSVFGSELKSTTDDVLSALKRHSTVSQHKKVSSKNSNGWNKDSTSNNETFKEDKYDHHGMQELHNKKIKDSGPPEQKILLLCGAPGLGKTTLAHVAAQHCGYRVVEINASDDRSSSTIETKILDVVQMNSVMADSRPKCLIIDEIDGALGDGKGAVDVILKMVAGDKRSDSGVENIVQTEQSGKTSSKKKKKDTPLLRPIICICNDLYAPALRPLRQVAKVLVFVQPTVNRIVSRLKYICNKEAMRTSSVALSALAEYTECDIRSCLNTLQFLNKKKEMLNVLDISSQVVGRKDASKSVFDVWKEVFQKRRLKGARKSIESSRSMFNEFDSLHSLISNCGNYDLILDGIHENILHLNYHDPVMKKTVKCLHSLEVSDIFHQYIMRTQKMSLMAYQPAIAISIHGVVSQVEKPNIQWPKSFHRYRTTLIEKVESLHMWHNKISPSISRHISTKSFVEDLVSPLLHILSPPTLKPVALHLLSEKEKKEMAHLVNTMVSYAITYKNKKIDPLPNKLKFEVAIDKDTPVLSFDPPIADFVNFEGYSCNYFILGLAVKQLLCHEIENQKILQSSINKSMHGDEMVKEKFSKPNRVVENDKNATKVKNPSGPTPTQQEKHTPIITVVPKSSETSTTTTKKKSSSFNFFERFKKVSVNGSQMSETVKKVATSERDSRPVLFKFNEGFTNAVKRPVRMHEFLL</sequence>
<dbReference type="PANTHER" id="PTHR46765">
    <property type="entry name" value="P-LOOP CONTAINING NUCLEOSIDE TRIPHOSPHATE HYDROLASES SUPERFAMILY PROTEIN"/>
    <property type="match status" value="1"/>
</dbReference>
<evidence type="ECO:0000256" key="2">
    <source>
        <dbReference type="ARBA" id="ARBA00011480"/>
    </source>
</evidence>
<dbReference type="InterPro" id="IPR003959">
    <property type="entry name" value="ATPase_AAA_core"/>
</dbReference>
<reference evidence="13" key="1">
    <citation type="submission" date="2023-04" db="EMBL/GenBank/DDBJ databases">
        <authorList>
            <person name="Vijverberg K."/>
            <person name="Xiong W."/>
            <person name="Schranz E."/>
        </authorList>
    </citation>
    <scope>NUCLEOTIDE SEQUENCE</scope>
</reference>
<dbReference type="FunFam" id="1.10.8.60:FF:000074">
    <property type="entry name" value="Chromosome transmission fidelity protein 18"/>
    <property type="match status" value="1"/>
</dbReference>
<keyword evidence="3" id="KW-0235">DNA replication</keyword>
<evidence type="ECO:0000313" key="13">
    <source>
        <dbReference type="EMBL" id="CAI9268765.1"/>
    </source>
</evidence>
<comment type="subcellular location">
    <subcellularLocation>
        <location evidence="1">Nucleus</location>
    </subcellularLocation>
</comment>
<evidence type="ECO:0000256" key="9">
    <source>
        <dbReference type="ARBA" id="ARBA00043975"/>
    </source>
</evidence>
<dbReference type="InterPro" id="IPR027417">
    <property type="entry name" value="P-loop_NTPase"/>
</dbReference>
<evidence type="ECO:0000256" key="3">
    <source>
        <dbReference type="ARBA" id="ARBA00022705"/>
    </source>
</evidence>
<dbReference type="AlphaFoldDB" id="A0AA35VLX6"/>
<evidence type="ECO:0000256" key="5">
    <source>
        <dbReference type="ARBA" id="ARBA00022840"/>
    </source>
</evidence>
<evidence type="ECO:0000259" key="12">
    <source>
        <dbReference type="SMART" id="SM00382"/>
    </source>
</evidence>
<keyword evidence="8" id="KW-0131">Cell cycle</keyword>
<evidence type="ECO:0000256" key="6">
    <source>
        <dbReference type="ARBA" id="ARBA00023125"/>
    </source>
</evidence>
<evidence type="ECO:0000256" key="1">
    <source>
        <dbReference type="ARBA" id="ARBA00004123"/>
    </source>
</evidence>
<keyword evidence="5" id="KW-0067">ATP-binding</keyword>
<organism evidence="13 14">
    <name type="scientific">Lactuca saligna</name>
    <name type="common">Willowleaf lettuce</name>
    <dbReference type="NCBI Taxonomy" id="75948"/>
    <lineage>
        <taxon>Eukaryota</taxon>
        <taxon>Viridiplantae</taxon>
        <taxon>Streptophyta</taxon>
        <taxon>Embryophyta</taxon>
        <taxon>Tracheophyta</taxon>
        <taxon>Spermatophyta</taxon>
        <taxon>Magnoliopsida</taxon>
        <taxon>eudicotyledons</taxon>
        <taxon>Gunneridae</taxon>
        <taxon>Pentapetalae</taxon>
        <taxon>asterids</taxon>
        <taxon>campanulids</taxon>
        <taxon>Asterales</taxon>
        <taxon>Asteraceae</taxon>
        <taxon>Cichorioideae</taxon>
        <taxon>Cichorieae</taxon>
        <taxon>Lactucinae</taxon>
        <taxon>Lactuca</taxon>
    </lineage>
</organism>
<dbReference type="Gene3D" id="1.10.8.60">
    <property type="match status" value="1"/>
</dbReference>
<evidence type="ECO:0000256" key="11">
    <source>
        <dbReference type="SAM" id="MobiDB-lite"/>
    </source>
</evidence>
<dbReference type="GO" id="GO:0006260">
    <property type="term" value="P:DNA replication"/>
    <property type="evidence" value="ECO:0007669"/>
    <property type="project" value="UniProtKB-KW"/>
</dbReference>
<dbReference type="GO" id="GO:0016887">
    <property type="term" value="F:ATP hydrolysis activity"/>
    <property type="evidence" value="ECO:0007669"/>
    <property type="project" value="InterPro"/>
</dbReference>
<name>A0AA35VLX6_LACSI</name>
<feature type="compositionally biased region" description="Polar residues" evidence="11">
    <location>
        <begin position="282"/>
        <end position="297"/>
    </location>
</feature>
<keyword evidence="6" id="KW-0238">DNA-binding</keyword>
<feature type="region of interest" description="Disordered" evidence="11">
    <location>
        <begin position="276"/>
        <end position="297"/>
    </location>
</feature>
<dbReference type="GO" id="GO:0003677">
    <property type="term" value="F:DNA binding"/>
    <property type="evidence" value="ECO:0007669"/>
    <property type="project" value="UniProtKB-KW"/>
</dbReference>
<proteinExistence type="inferred from homology"/>
<gene>
    <name evidence="13" type="ORF">LSALG_LOCUS9174</name>
</gene>
<dbReference type="Proteomes" id="UP001177003">
    <property type="component" value="Chromosome 1"/>
</dbReference>
<evidence type="ECO:0000256" key="7">
    <source>
        <dbReference type="ARBA" id="ARBA00023242"/>
    </source>
</evidence>
<dbReference type="CDD" id="cd18140">
    <property type="entry name" value="HLD_clamp_RFC"/>
    <property type="match status" value="1"/>
</dbReference>
<protein>
    <recommendedName>
        <fullName evidence="10">Chromosome transmission fidelity protein 18 homolog</fullName>
    </recommendedName>
</protein>
<dbReference type="PANTHER" id="PTHR46765:SF1">
    <property type="entry name" value="P-LOOP CONTAINING NUCLEOSIDE TRIPHOSPHATE HYDROLASES SUPERFAMILY PROTEIN"/>
    <property type="match status" value="1"/>
</dbReference>
<feature type="domain" description="AAA+ ATPase" evidence="12">
    <location>
        <begin position="324"/>
        <end position="477"/>
    </location>
</feature>
<keyword evidence="14" id="KW-1185">Reference proteome</keyword>